<evidence type="ECO:0000256" key="1">
    <source>
        <dbReference type="SAM" id="Coils"/>
    </source>
</evidence>
<dbReference type="Gene3D" id="1.10.287.1490">
    <property type="match status" value="1"/>
</dbReference>
<reference evidence="2 3" key="1">
    <citation type="submission" date="2019-01" db="EMBL/GenBank/DDBJ databases">
        <title>Genomes sequencing and comparative genomics of infectious freshwater microsporidia, Cucumispora dikerogammari and Thelohania contejeani.</title>
        <authorList>
            <person name="Cormier A."/>
            <person name="Giraud I."/>
            <person name="Wattier R."/>
            <person name="Teixeira M."/>
            <person name="Grandjean F."/>
            <person name="Rigaud T."/>
            <person name="Cordaux R."/>
        </authorList>
    </citation>
    <scope>NUCLEOTIDE SEQUENCE [LARGE SCALE GENOMIC DNA]</scope>
    <source>
        <strain evidence="2">T1</strain>
        <tissue evidence="2">Spores</tissue>
    </source>
</reference>
<feature type="coiled-coil region" evidence="1">
    <location>
        <begin position="9"/>
        <end position="96"/>
    </location>
</feature>
<accession>A0ABQ7HXS8</accession>
<organism evidence="2 3">
    <name type="scientific">Astathelohania contejeani</name>
    <dbReference type="NCBI Taxonomy" id="164912"/>
    <lineage>
        <taxon>Eukaryota</taxon>
        <taxon>Fungi</taxon>
        <taxon>Fungi incertae sedis</taxon>
        <taxon>Microsporidia</taxon>
        <taxon>Astathelohaniidae</taxon>
        <taxon>Astathelohania</taxon>
    </lineage>
</organism>
<keyword evidence="1" id="KW-0175">Coiled coil</keyword>
<evidence type="ECO:0000313" key="3">
    <source>
        <dbReference type="Proteomes" id="UP001516464"/>
    </source>
</evidence>
<name>A0ABQ7HXS8_9MICR</name>
<protein>
    <submittedName>
        <fullName evidence="2">Uncharacterized protein</fullName>
    </submittedName>
</protein>
<proteinExistence type="predicted"/>
<comment type="caution">
    <text evidence="2">The sequence shown here is derived from an EMBL/GenBank/DDBJ whole genome shotgun (WGS) entry which is preliminary data.</text>
</comment>
<evidence type="ECO:0000313" key="2">
    <source>
        <dbReference type="EMBL" id="KAF7682970.1"/>
    </source>
</evidence>
<dbReference type="Proteomes" id="UP001516464">
    <property type="component" value="Unassembled WGS sequence"/>
</dbReference>
<gene>
    <name evidence="2" type="ORF">TCON_1815</name>
</gene>
<keyword evidence="3" id="KW-1185">Reference proteome</keyword>
<sequence length="163" mass="19803">MEDESFKRVEDLIKEIRVLKKQYKLLKTEYDNTYSKSNEYRIEISELKTQLEELNNLNNSYRTQLKSKERENKRREKNWKVKHKKLENQIDSLLRNPKLKNELLLNVEIKNCNRRIILMEEIIHILGKKSNFDFELFKQVLEIAEGIEDPLFKTLIEDFKNND</sequence>
<dbReference type="EMBL" id="SBIQ01000149">
    <property type="protein sequence ID" value="KAF7682970.1"/>
    <property type="molecule type" value="Genomic_DNA"/>
</dbReference>